<proteinExistence type="predicted"/>
<feature type="disulfide bond" evidence="2">
    <location>
        <begin position="16"/>
        <end position="28"/>
    </location>
</feature>
<dbReference type="Pfam" id="PF00057">
    <property type="entry name" value="Ldl_recept_a"/>
    <property type="match status" value="1"/>
</dbReference>
<protein>
    <submittedName>
        <fullName evidence="3">Uncharacterized protein</fullName>
    </submittedName>
</protein>
<comment type="caution">
    <text evidence="2">Lacks conserved residue(s) required for the propagation of feature annotation.</text>
</comment>
<sequence length="58" mass="6369">METLEGLIGNGSSVECKLRQFRCNNTKCVQLSWMCDGENDCGDNSDETAPQCAGFSFK</sequence>
<dbReference type="InParanoid" id="T1I525"/>
<dbReference type="InterPro" id="IPR002172">
    <property type="entry name" value="LDrepeatLR_classA_rpt"/>
</dbReference>
<dbReference type="STRING" id="13249.T1I525"/>
<dbReference type="VEuPathDB" id="VectorBase:RPRC011394"/>
<evidence type="ECO:0000256" key="1">
    <source>
        <dbReference type="ARBA" id="ARBA00023157"/>
    </source>
</evidence>
<dbReference type="Gene3D" id="4.10.400.10">
    <property type="entry name" value="Low-density Lipoprotein Receptor"/>
    <property type="match status" value="1"/>
</dbReference>
<dbReference type="Proteomes" id="UP000015103">
    <property type="component" value="Unassembled WGS sequence"/>
</dbReference>
<accession>T1I525</accession>
<evidence type="ECO:0000256" key="2">
    <source>
        <dbReference type="PROSITE-ProRule" id="PRU00124"/>
    </source>
</evidence>
<dbReference type="InterPro" id="IPR036055">
    <property type="entry name" value="LDL_receptor-like_sf"/>
</dbReference>
<organism evidence="3 4">
    <name type="scientific">Rhodnius prolixus</name>
    <name type="common">Triatomid bug</name>
    <dbReference type="NCBI Taxonomy" id="13249"/>
    <lineage>
        <taxon>Eukaryota</taxon>
        <taxon>Metazoa</taxon>
        <taxon>Ecdysozoa</taxon>
        <taxon>Arthropoda</taxon>
        <taxon>Hexapoda</taxon>
        <taxon>Insecta</taxon>
        <taxon>Pterygota</taxon>
        <taxon>Neoptera</taxon>
        <taxon>Paraneoptera</taxon>
        <taxon>Hemiptera</taxon>
        <taxon>Heteroptera</taxon>
        <taxon>Panheteroptera</taxon>
        <taxon>Cimicomorpha</taxon>
        <taxon>Reduviidae</taxon>
        <taxon>Triatominae</taxon>
        <taxon>Rhodnius</taxon>
    </lineage>
</organism>
<keyword evidence="4" id="KW-1185">Reference proteome</keyword>
<evidence type="ECO:0000313" key="3">
    <source>
        <dbReference type="EnsemblMetazoa" id="RPRC011394-PA"/>
    </source>
</evidence>
<dbReference type="AlphaFoldDB" id="T1I525"/>
<dbReference type="SMART" id="SM00192">
    <property type="entry name" value="LDLa"/>
    <property type="match status" value="1"/>
</dbReference>
<dbReference type="eggNOG" id="ENOG502SG3H">
    <property type="taxonomic scope" value="Eukaryota"/>
</dbReference>
<dbReference type="PROSITE" id="PS50068">
    <property type="entry name" value="LDLRA_2"/>
    <property type="match status" value="1"/>
</dbReference>
<dbReference type="EnsemblMetazoa" id="RPRC011394-RA">
    <property type="protein sequence ID" value="RPRC011394-PA"/>
    <property type="gene ID" value="RPRC011394"/>
</dbReference>
<dbReference type="SUPFAM" id="SSF57424">
    <property type="entry name" value="LDL receptor-like module"/>
    <property type="match status" value="1"/>
</dbReference>
<dbReference type="FunFam" id="4.10.400.10:FF:000001">
    <property type="entry name" value="Low-density lipoprotein receptor-related protein 1"/>
    <property type="match status" value="1"/>
</dbReference>
<dbReference type="CDD" id="cd00112">
    <property type="entry name" value="LDLa"/>
    <property type="match status" value="1"/>
</dbReference>
<name>T1I525_RHOPR</name>
<dbReference type="InterPro" id="IPR023415">
    <property type="entry name" value="LDLR_class-A_CS"/>
</dbReference>
<feature type="disulfide bond" evidence="2">
    <location>
        <begin position="23"/>
        <end position="41"/>
    </location>
</feature>
<reference evidence="3" key="1">
    <citation type="submission" date="2015-05" db="UniProtKB">
        <authorList>
            <consortium name="EnsemblMetazoa"/>
        </authorList>
    </citation>
    <scope>IDENTIFICATION</scope>
</reference>
<evidence type="ECO:0000313" key="4">
    <source>
        <dbReference type="Proteomes" id="UP000015103"/>
    </source>
</evidence>
<keyword evidence="1 2" id="KW-1015">Disulfide bond</keyword>
<dbReference type="PROSITE" id="PS01209">
    <property type="entry name" value="LDLRA_1"/>
    <property type="match status" value="1"/>
</dbReference>
<dbReference type="EMBL" id="ACPB03011730">
    <property type="status" value="NOT_ANNOTATED_CDS"/>
    <property type="molecule type" value="Genomic_DNA"/>
</dbReference>
<dbReference type="HOGENOM" id="CLU_2981562_0_0_1"/>